<dbReference type="EMBL" id="OM982620">
    <property type="protein sequence ID" value="UOL48587.1"/>
    <property type="molecule type" value="Genomic_DNA"/>
</dbReference>
<dbReference type="Proteomes" id="UP000831298">
    <property type="component" value="Segment"/>
</dbReference>
<reference evidence="1 2" key="1">
    <citation type="submission" date="2022-02" db="EMBL/GenBank/DDBJ databases">
        <authorList>
            <person name="Gylling M."/>
        </authorList>
    </citation>
    <scope>NUCLEOTIDE SEQUENCE [LARGE SCALE GENOMIC DNA]</scope>
</reference>
<dbReference type="GeneID" id="80266222"/>
<name>A0AAE9GSS4_9CAUD</name>
<sequence>MKRVFIRDANGKIQGNPKGYATMRGAACQFGKHDMQVLLLDIGHARMAEYMKANPTYGGGNLVDIGGYAFEEVE</sequence>
<evidence type="ECO:0000313" key="2">
    <source>
        <dbReference type="Proteomes" id="UP000831298"/>
    </source>
</evidence>
<protein>
    <submittedName>
        <fullName evidence="1">Uncharacterized protein</fullName>
    </submittedName>
</protein>
<accession>A0AAE9GSS4</accession>
<proteinExistence type="predicted"/>
<dbReference type="RefSeq" id="YP_010766543.1">
    <property type="nucleotide sequence ID" value="NC_073679.1"/>
</dbReference>
<keyword evidence="2" id="KW-1185">Reference proteome</keyword>
<organism evidence="1 2">
    <name type="scientific">Pseudomonas phage Kremar</name>
    <dbReference type="NCBI Taxonomy" id="2928831"/>
    <lineage>
        <taxon>Viruses</taxon>
        <taxon>Duplodnaviria</taxon>
        <taxon>Heunggongvirae</taxon>
        <taxon>Uroviricota</taxon>
        <taxon>Caudoviricetes</taxon>
        <taxon>Vandenendeviridae</taxon>
        <taxon>Gorskivirinae</taxon>
        <taxon>Kremarvirus</taxon>
        <taxon>Kremarvirus kremar</taxon>
    </lineage>
</organism>
<dbReference type="KEGG" id="vg:80266222"/>
<evidence type="ECO:0000313" key="1">
    <source>
        <dbReference type="EMBL" id="UOL48587.1"/>
    </source>
</evidence>